<dbReference type="Pfam" id="PF00089">
    <property type="entry name" value="Trypsin"/>
    <property type="match status" value="1"/>
</dbReference>
<dbReference type="InterPro" id="IPR001314">
    <property type="entry name" value="Peptidase_S1A"/>
</dbReference>
<comment type="subcellular location">
    <subcellularLocation>
        <location evidence="1">Secreted</location>
        <location evidence="1">Extracellular space</location>
    </subcellularLocation>
</comment>
<evidence type="ECO:0000256" key="10">
    <source>
        <dbReference type="PROSITE-ProRule" id="PRU00124"/>
    </source>
</evidence>
<evidence type="ECO:0000256" key="1">
    <source>
        <dbReference type="ARBA" id="ARBA00004239"/>
    </source>
</evidence>
<feature type="disulfide bond" evidence="11">
    <location>
        <begin position="135"/>
        <end position="145"/>
    </location>
</feature>
<dbReference type="InterPro" id="IPR036772">
    <property type="entry name" value="SRCR-like_dom_sf"/>
</dbReference>
<reference evidence="15" key="1">
    <citation type="submission" date="2020-10" db="EMBL/GenBank/DDBJ databases">
        <title>Chromosome-scale genome assembly of the Allis shad, Alosa alosa.</title>
        <authorList>
            <person name="Margot Z."/>
            <person name="Christophe K."/>
            <person name="Cabau C."/>
            <person name="Louis A."/>
            <person name="Berthelot C."/>
            <person name="Parey E."/>
            <person name="Roest Crollius H."/>
            <person name="Montfort J."/>
            <person name="Robinson-Rechavi M."/>
            <person name="Bucao C."/>
            <person name="Bouchez O."/>
            <person name="Gislard M."/>
            <person name="Lluch J."/>
            <person name="Milhes M."/>
            <person name="Lampietro C."/>
            <person name="Lopez Roques C."/>
            <person name="Donnadieu C."/>
            <person name="Braasch I."/>
            <person name="Desvignes T."/>
            <person name="Postlethwait J."/>
            <person name="Bobe J."/>
            <person name="Guiguen Y."/>
        </authorList>
    </citation>
    <scope>NUCLEOTIDE SEQUENCE</scope>
    <source>
        <strain evidence="15">M-15738</strain>
        <tissue evidence="15">Blood</tissue>
    </source>
</reference>
<feature type="domain" description="SRCR" evidence="14">
    <location>
        <begin position="73"/>
        <end position="166"/>
    </location>
</feature>
<evidence type="ECO:0000256" key="12">
    <source>
        <dbReference type="RuleBase" id="RU363034"/>
    </source>
</evidence>
<dbReference type="AlphaFoldDB" id="A0AAV6FCZ2"/>
<dbReference type="InterPro" id="IPR018114">
    <property type="entry name" value="TRYPSIN_HIS"/>
</dbReference>
<keyword evidence="5 12" id="KW-0720">Serine protease</keyword>
<dbReference type="GO" id="GO:0004252">
    <property type="term" value="F:serine-type endopeptidase activity"/>
    <property type="evidence" value="ECO:0007669"/>
    <property type="project" value="UniProtKB-EC"/>
</dbReference>
<dbReference type="InterPro" id="IPR009003">
    <property type="entry name" value="Peptidase_S1_PA"/>
</dbReference>
<dbReference type="EC" id="3.4.21.4" evidence="9"/>
<feature type="disulfide bond" evidence="10">
    <location>
        <begin position="181"/>
        <end position="199"/>
    </location>
</feature>
<dbReference type="Gene3D" id="4.10.400.10">
    <property type="entry name" value="Low-density Lipoprotein Receptor"/>
    <property type="match status" value="2"/>
</dbReference>
<dbReference type="CDD" id="cd00112">
    <property type="entry name" value="LDLa"/>
    <property type="match status" value="2"/>
</dbReference>
<evidence type="ECO:0000256" key="9">
    <source>
        <dbReference type="ARBA" id="ARBA00038868"/>
    </source>
</evidence>
<name>A0AAV6FCZ2_9TELE</name>
<dbReference type="InterPro" id="IPR001190">
    <property type="entry name" value="SRCR"/>
</dbReference>
<dbReference type="InterPro" id="IPR050127">
    <property type="entry name" value="Serine_Proteases_S1"/>
</dbReference>
<evidence type="ECO:0000256" key="5">
    <source>
        <dbReference type="ARBA" id="ARBA00022825"/>
    </source>
</evidence>
<comment type="caution">
    <text evidence="11">Lacks conserved residue(s) required for the propagation of feature annotation.</text>
</comment>
<keyword evidence="7" id="KW-0325">Glycoprotein</keyword>
<evidence type="ECO:0000256" key="4">
    <source>
        <dbReference type="ARBA" id="ARBA00022801"/>
    </source>
</evidence>
<evidence type="ECO:0000256" key="6">
    <source>
        <dbReference type="ARBA" id="ARBA00023157"/>
    </source>
</evidence>
<dbReference type="EMBL" id="JADWDJ010000024">
    <property type="protein sequence ID" value="KAG5260638.1"/>
    <property type="molecule type" value="Genomic_DNA"/>
</dbReference>
<dbReference type="SMART" id="SM00192">
    <property type="entry name" value="LDLa"/>
    <property type="match status" value="2"/>
</dbReference>
<dbReference type="PROSITE" id="PS50287">
    <property type="entry name" value="SRCR_2"/>
    <property type="match status" value="1"/>
</dbReference>
<sequence>MRCVDGVCVCKLPYMCLRLGPTACGHDGRRYITHCQAMASSCRLRKKVFSHFSDQCSVTNVFSTFVKTDKQVIEVKLPSISKHALVCAEDWDMAAANVVCRDQRSEKARSVGSVMFSEVQSEDTILPGVCVRVQCTGHEYSLAECNIYGDMKPLTSQHSVATVHCENDNTGDGPTECEFLCANGQCVKLSDTCDGVNHCEDGSDEMCCKACRGGAFHCQSNVCLPPHAVGDGIRDCLGGDDEAQETKDKLLKENLLSKPVTISEPKQELKRQRDSLEVLQCGIPNMDYNPPATDYGSTRRKRVVGGQETTPTQIQWQVAIQEEGKVNCGGAYLGGCWVLTAAHCVRPKPESFRVKFSLWMKRSKIDTTDIAFVKKVHIHYGYNAKTYENDIALLELKVLGGSQQCLSENPAIRAVCVPWSIQQFQPGHNCTISGWGRDREGNTQDKLLWANVALIENCHEHYPDRYRPGMMCAGDVEGSVDSCQGDSGGPLVCQDPSGVSYVWGVVSWGERCGQKGYPGVYSQVAHYYEWIRVTTDKYITKYNI</sequence>
<accession>A0AAV6FCZ2</accession>
<dbReference type="GO" id="GO:0006508">
    <property type="term" value="P:proteolysis"/>
    <property type="evidence" value="ECO:0007669"/>
    <property type="project" value="UniProtKB-KW"/>
</dbReference>
<dbReference type="InterPro" id="IPR001254">
    <property type="entry name" value="Trypsin_dom"/>
</dbReference>
<dbReference type="InterPro" id="IPR036058">
    <property type="entry name" value="Kazal_dom_sf"/>
</dbReference>
<dbReference type="Pfam" id="PF00057">
    <property type="entry name" value="Ldl_recept_a"/>
    <property type="match status" value="1"/>
</dbReference>
<evidence type="ECO:0000259" key="14">
    <source>
        <dbReference type="PROSITE" id="PS50287"/>
    </source>
</evidence>
<evidence type="ECO:0000256" key="11">
    <source>
        <dbReference type="PROSITE-ProRule" id="PRU00196"/>
    </source>
</evidence>
<evidence type="ECO:0000256" key="2">
    <source>
        <dbReference type="ARBA" id="ARBA00022670"/>
    </source>
</evidence>
<comment type="catalytic activity">
    <reaction evidence="8">
        <text>Preferential cleavage: Arg-|-Xaa, Lys-|-Xaa.</text>
        <dbReference type="EC" id="3.4.21.4"/>
    </reaction>
</comment>
<dbReference type="GO" id="GO:0005615">
    <property type="term" value="C:extracellular space"/>
    <property type="evidence" value="ECO:0007669"/>
    <property type="project" value="TreeGrafter"/>
</dbReference>
<dbReference type="SUPFAM" id="SSF100895">
    <property type="entry name" value="Kazal-type serine protease inhibitors"/>
    <property type="match status" value="1"/>
</dbReference>
<dbReference type="SUPFAM" id="SSF50494">
    <property type="entry name" value="Trypsin-like serine proteases"/>
    <property type="match status" value="1"/>
</dbReference>
<dbReference type="SMART" id="SM00202">
    <property type="entry name" value="SR"/>
    <property type="match status" value="1"/>
</dbReference>
<proteinExistence type="predicted"/>
<dbReference type="PROSITE" id="PS50240">
    <property type="entry name" value="TRYPSIN_DOM"/>
    <property type="match status" value="1"/>
</dbReference>
<dbReference type="PROSITE" id="PS00134">
    <property type="entry name" value="TRYPSIN_HIS"/>
    <property type="match status" value="1"/>
</dbReference>
<dbReference type="GO" id="GO:0016020">
    <property type="term" value="C:membrane"/>
    <property type="evidence" value="ECO:0007669"/>
    <property type="project" value="InterPro"/>
</dbReference>
<dbReference type="Gene3D" id="2.40.10.10">
    <property type="entry name" value="Trypsin-like serine proteases"/>
    <property type="match status" value="1"/>
</dbReference>
<evidence type="ECO:0000313" key="15">
    <source>
        <dbReference type="EMBL" id="KAG5260638.1"/>
    </source>
</evidence>
<dbReference type="FunFam" id="2.40.10.10:FF:000120">
    <property type="entry name" value="Putative serine protease"/>
    <property type="match status" value="1"/>
</dbReference>
<dbReference type="CDD" id="cd00190">
    <property type="entry name" value="Tryp_SPc"/>
    <property type="match status" value="1"/>
</dbReference>
<evidence type="ECO:0000256" key="7">
    <source>
        <dbReference type="ARBA" id="ARBA00023180"/>
    </source>
</evidence>
<dbReference type="PANTHER" id="PTHR24264:SF83">
    <property type="entry name" value="COMPLEMENT FACTOR I"/>
    <property type="match status" value="1"/>
</dbReference>
<gene>
    <name evidence="15" type="ORF">AALO_G00294770</name>
</gene>
<evidence type="ECO:0000256" key="8">
    <source>
        <dbReference type="ARBA" id="ARBA00036320"/>
    </source>
</evidence>
<evidence type="ECO:0000313" key="16">
    <source>
        <dbReference type="Proteomes" id="UP000823561"/>
    </source>
</evidence>
<keyword evidence="2 12" id="KW-0645">Protease</keyword>
<dbReference type="Pfam" id="PF00530">
    <property type="entry name" value="SRCR"/>
    <property type="match status" value="1"/>
</dbReference>
<dbReference type="Pfam" id="PF21287">
    <property type="entry name" value="Kazal_CFAI"/>
    <property type="match status" value="1"/>
</dbReference>
<dbReference type="PRINTS" id="PR00722">
    <property type="entry name" value="CHYMOTRYPSIN"/>
</dbReference>
<keyword evidence="16" id="KW-1185">Reference proteome</keyword>
<dbReference type="Proteomes" id="UP000823561">
    <property type="component" value="Chromosome 24"/>
</dbReference>
<dbReference type="InterPro" id="IPR033116">
    <property type="entry name" value="TRYPSIN_SER"/>
</dbReference>
<protein>
    <recommendedName>
        <fullName evidence="9">trypsin</fullName>
        <ecNumber evidence="9">3.4.21.4</ecNumber>
    </recommendedName>
</protein>
<dbReference type="InterPro" id="IPR043504">
    <property type="entry name" value="Peptidase_S1_PA_chymotrypsin"/>
</dbReference>
<evidence type="ECO:0000259" key="13">
    <source>
        <dbReference type="PROSITE" id="PS50240"/>
    </source>
</evidence>
<evidence type="ECO:0000256" key="3">
    <source>
        <dbReference type="ARBA" id="ARBA00022729"/>
    </source>
</evidence>
<dbReference type="SMART" id="SM00020">
    <property type="entry name" value="Tryp_SPc"/>
    <property type="match status" value="1"/>
</dbReference>
<keyword evidence="3" id="KW-0732">Signal</keyword>
<dbReference type="Gene3D" id="3.10.250.10">
    <property type="entry name" value="SRCR-like domain"/>
    <property type="match status" value="1"/>
</dbReference>
<feature type="disulfide bond" evidence="10">
    <location>
        <begin position="193"/>
        <end position="208"/>
    </location>
</feature>
<dbReference type="InterPro" id="IPR002172">
    <property type="entry name" value="LDrepeatLR_classA_rpt"/>
</dbReference>
<organism evidence="15 16">
    <name type="scientific">Alosa alosa</name>
    <name type="common">allis shad</name>
    <dbReference type="NCBI Taxonomy" id="278164"/>
    <lineage>
        <taxon>Eukaryota</taxon>
        <taxon>Metazoa</taxon>
        <taxon>Chordata</taxon>
        <taxon>Craniata</taxon>
        <taxon>Vertebrata</taxon>
        <taxon>Euteleostomi</taxon>
        <taxon>Actinopterygii</taxon>
        <taxon>Neopterygii</taxon>
        <taxon>Teleostei</taxon>
        <taxon>Clupei</taxon>
        <taxon>Clupeiformes</taxon>
        <taxon>Clupeoidei</taxon>
        <taxon>Clupeidae</taxon>
        <taxon>Alosa</taxon>
    </lineage>
</organism>
<dbReference type="SUPFAM" id="SSF57424">
    <property type="entry name" value="LDL receptor-like module"/>
    <property type="match status" value="2"/>
</dbReference>
<dbReference type="PROSITE" id="PS50068">
    <property type="entry name" value="LDLRA_2"/>
    <property type="match status" value="1"/>
</dbReference>
<dbReference type="InterPro" id="IPR048719">
    <property type="entry name" value="CFAI_KAZAL"/>
</dbReference>
<keyword evidence="4 12" id="KW-0378">Hydrolase</keyword>
<feature type="domain" description="Peptidase S1" evidence="13">
    <location>
        <begin position="303"/>
        <end position="536"/>
    </location>
</feature>
<dbReference type="InterPro" id="IPR036055">
    <property type="entry name" value="LDL_receptor-like_sf"/>
</dbReference>
<dbReference type="SUPFAM" id="SSF56487">
    <property type="entry name" value="SRCR-like"/>
    <property type="match status" value="1"/>
</dbReference>
<dbReference type="PANTHER" id="PTHR24264">
    <property type="entry name" value="TRYPSIN-RELATED"/>
    <property type="match status" value="1"/>
</dbReference>
<comment type="caution">
    <text evidence="15">The sequence shown here is derived from an EMBL/GenBank/DDBJ whole genome shotgun (WGS) entry which is preliminary data.</text>
</comment>
<dbReference type="PROSITE" id="PS00135">
    <property type="entry name" value="TRYPSIN_SER"/>
    <property type="match status" value="1"/>
</dbReference>
<keyword evidence="6 11" id="KW-1015">Disulfide bond</keyword>